<keyword evidence="2" id="KW-1185">Reference proteome</keyword>
<sequence length="63" mass="7320">MIKMTKTLYDTEIEKKGIERGIEIGLERGKIELLYKRFKLSIPEIAEELDISIEHVTEVVESL</sequence>
<proteinExistence type="predicted"/>
<dbReference type="Proteomes" id="UP000188605">
    <property type="component" value="Unassembled WGS sequence"/>
</dbReference>
<dbReference type="EMBL" id="LJDB01000001">
    <property type="protein sequence ID" value="ONI43019.1"/>
    <property type="molecule type" value="Genomic_DNA"/>
</dbReference>
<reference evidence="1" key="1">
    <citation type="submission" date="2016-08" db="EMBL/GenBank/DDBJ databases">
        <authorList>
            <person name="Ngugi D.K."/>
            <person name="Miyake S."/>
            <person name="Stingl U."/>
        </authorList>
    </citation>
    <scope>NUCLEOTIDE SEQUENCE</scope>
    <source>
        <strain evidence="1">SCG-B11WGA-EpuloA1</strain>
    </source>
</reference>
<comment type="caution">
    <text evidence="1">The sequence shown here is derived from an EMBL/GenBank/DDBJ whole genome shotgun (WGS) entry which is preliminary data.</text>
</comment>
<accession>A0ACC8XH23</accession>
<organism evidence="1 2">
    <name type="scientific">Candidatus Epulonipiscium fishelsonii</name>
    <dbReference type="NCBI Taxonomy" id="77094"/>
    <lineage>
        <taxon>Bacteria</taxon>
        <taxon>Bacillati</taxon>
        <taxon>Bacillota</taxon>
        <taxon>Clostridia</taxon>
        <taxon>Lachnospirales</taxon>
        <taxon>Lachnospiraceae</taxon>
        <taxon>Candidatus Epulonipiscium</taxon>
    </lineage>
</organism>
<name>A0ACC8XH23_9FIRM</name>
<evidence type="ECO:0000313" key="2">
    <source>
        <dbReference type="Proteomes" id="UP000188605"/>
    </source>
</evidence>
<protein>
    <submittedName>
        <fullName evidence="1">Uncharacterized protein</fullName>
    </submittedName>
</protein>
<gene>
    <name evidence="1" type="ORF">AN396_00215</name>
</gene>
<evidence type="ECO:0000313" key="1">
    <source>
        <dbReference type="EMBL" id="ONI43019.1"/>
    </source>
</evidence>